<feature type="compositionally biased region" description="Polar residues" evidence="1">
    <location>
        <begin position="127"/>
        <end position="155"/>
    </location>
</feature>
<feature type="region of interest" description="Disordered" evidence="1">
    <location>
        <begin position="1"/>
        <end position="157"/>
    </location>
</feature>
<feature type="non-terminal residue" evidence="3">
    <location>
        <position position="210"/>
    </location>
</feature>
<feature type="compositionally biased region" description="Low complexity" evidence="1">
    <location>
        <begin position="83"/>
        <end position="99"/>
    </location>
</feature>
<feature type="transmembrane region" description="Helical" evidence="2">
    <location>
        <begin position="186"/>
        <end position="205"/>
    </location>
</feature>
<evidence type="ECO:0000313" key="3">
    <source>
        <dbReference type="EMBL" id="KAK5248896.1"/>
    </source>
</evidence>
<evidence type="ECO:0000256" key="2">
    <source>
        <dbReference type="SAM" id="Phobius"/>
    </source>
</evidence>
<evidence type="ECO:0000256" key="1">
    <source>
        <dbReference type="SAM" id="MobiDB-lite"/>
    </source>
</evidence>
<protein>
    <submittedName>
        <fullName evidence="3">Uncharacterized protein</fullName>
    </submittedName>
</protein>
<name>A0ABR0LVX1_9PEZI</name>
<dbReference type="EMBL" id="JAVRRA010009386">
    <property type="protein sequence ID" value="KAK5248896.1"/>
    <property type="molecule type" value="Genomic_DNA"/>
</dbReference>
<feature type="compositionally biased region" description="Polar residues" evidence="1">
    <location>
        <begin position="68"/>
        <end position="77"/>
    </location>
</feature>
<dbReference type="Proteomes" id="UP001357485">
    <property type="component" value="Unassembled WGS sequence"/>
</dbReference>
<feature type="compositionally biased region" description="Low complexity" evidence="1">
    <location>
        <begin position="57"/>
        <end position="66"/>
    </location>
</feature>
<reference evidence="3 4" key="1">
    <citation type="submission" date="2023-08" db="EMBL/GenBank/DDBJ databases">
        <title>Black Yeasts Isolated from many extreme environments.</title>
        <authorList>
            <person name="Coleine C."/>
            <person name="Stajich J.E."/>
            <person name="Selbmann L."/>
        </authorList>
    </citation>
    <scope>NUCLEOTIDE SEQUENCE [LARGE SCALE GENOMIC DNA]</scope>
    <source>
        <strain evidence="3 4">CCFEE 536</strain>
    </source>
</reference>
<keyword evidence="2" id="KW-1133">Transmembrane helix</keyword>
<organism evidence="3 4">
    <name type="scientific">Cryomyces antarcticus</name>
    <dbReference type="NCBI Taxonomy" id="329879"/>
    <lineage>
        <taxon>Eukaryota</taxon>
        <taxon>Fungi</taxon>
        <taxon>Dikarya</taxon>
        <taxon>Ascomycota</taxon>
        <taxon>Pezizomycotina</taxon>
        <taxon>Dothideomycetes</taxon>
        <taxon>Dothideomycetes incertae sedis</taxon>
        <taxon>Cryomyces</taxon>
    </lineage>
</organism>
<accession>A0ABR0LVX1</accession>
<keyword evidence="2" id="KW-0472">Membrane</keyword>
<feature type="compositionally biased region" description="Basic and acidic residues" evidence="1">
    <location>
        <begin position="110"/>
        <end position="123"/>
    </location>
</feature>
<sequence length="210" mass="22468">MSTTGHYADDSDADSYSAELSPADGYFSQRVHPQEPYMDTPSSSSDSSKTRGAADESQSSSVAHVSSPRETATSSAWSDEGTALLAAGPPPAYWAGNANTPSGPSVGGGGHREEADSPTHSLDDYEQSSSGYGTTLVTPASTPFTRSNAPQSMRSFQKFDDPVGGMWRRDSWRARARRCVQPARTLQLFLVIVGILGLVWILKVARPNHE</sequence>
<gene>
    <name evidence="3" type="ORF">LTR16_006355</name>
</gene>
<keyword evidence="4" id="KW-1185">Reference proteome</keyword>
<keyword evidence="2" id="KW-0812">Transmembrane</keyword>
<comment type="caution">
    <text evidence="3">The sequence shown here is derived from an EMBL/GenBank/DDBJ whole genome shotgun (WGS) entry which is preliminary data.</text>
</comment>
<proteinExistence type="predicted"/>
<evidence type="ECO:0000313" key="4">
    <source>
        <dbReference type="Proteomes" id="UP001357485"/>
    </source>
</evidence>